<feature type="compositionally biased region" description="Basic and acidic residues" evidence="1">
    <location>
        <begin position="254"/>
        <end position="264"/>
    </location>
</feature>
<evidence type="ECO:0000313" key="4">
    <source>
        <dbReference type="Proteomes" id="UP000015101"/>
    </source>
</evidence>
<keyword evidence="4" id="KW-1185">Reference proteome</keyword>
<accession>T1FK09</accession>
<evidence type="ECO:0000256" key="1">
    <source>
        <dbReference type="SAM" id="MobiDB-lite"/>
    </source>
</evidence>
<feature type="region of interest" description="Disordered" evidence="1">
    <location>
        <begin position="68"/>
        <end position="90"/>
    </location>
</feature>
<organism evidence="3 4">
    <name type="scientific">Helobdella robusta</name>
    <name type="common">Californian leech</name>
    <dbReference type="NCBI Taxonomy" id="6412"/>
    <lineage>
        <taxon>Eukaryota</taxon>
        <taxon>Metazoa</taxon>
        <taxon>Spiralia</taxon>
        <taxon>Lophotrochozoa</taxon>
        <taxon>Annelida</taxon>
        <taxon>Clitellata</taxon>
        <taxon>Hirudinea</taxon>
        <taxon>Rhynchobdellida</taxon>
        <taxon>Glossiphoniidae</taxon>
        <taxon>Helobdella</taxon>
    </lineage>
</organism>
<dbReference type="EnsemblMetazoa" id="HelroT183676">
    <property type="protein sequence ID" value="HelroP183676"/>
    <property type="gene ID" value="HelroG183676"/>
</dbReference>
<sequence length="264" mass="29122">MTSFHIRGRPLINKLQKISRRTITEYTYNTNGTDEDTGDSSIDQTAIKGRVKDTNKISTIKHNTKVISPISTTDRQNPTTEQEQQLGSPVKETGLTSEAASSNQCLFWSLRDLTRDSMLIGICCSDSCCLVLVVRKPIRLDGPVKTGRGCAKADRLTDRPSENRPLVVRKPIRLDGPVKTGQGCAKADRLTDRPSENRPLVVRKPIRLDGPVKTGQGCAKADRLTDRPSENRPLVVRKPIRLDGPVKTGQGCAKADRPTDRQAQ</sequence>
<dbReference type="EMBL" id="KB095880">
    <property type="protein sequence ID" value="ESO10398.1"/>
    <property type="molecule type" value="Genomic_DNA"/>
</dbReference>
<protein>
    <submittedName>
        <fullName evidence="2 3">Uncharacterized protein</fullName>
    </submittedName>
</protein>
<dbReference type="CTD" id="20209158"/>
<proteinExistence type="predicted"/>
<dbReference type="KEGG" id="hro:HELRODRAFT_183676"/>
<dbReference type="EMBL" id="AMQM01008944">
    <property type="status" value="NOT_ANNOTATED_CDS"/>
    <property type="molecule type" value="Genomic_DNA"/>
</dbReference>
<reference evidence="3" key="3">
    <citation type="submission" date="2015-06" db="UniProtKB">
        <authorList>
            <consortium name="EnsemblMetazoa"/>
        </authorList>
    </citation>
    <scope>IDENTIFICATION</scope>
</reference>
<dbReference type="Proteomes" id="UP000015101">
    <property type="component" value="Unassembled WGS sequence"/>
</dbReference>
<feature type="compositionally biased region" description="Polar residues" evidence="1">
    <location>
        <begin position="68"/>
        <end position="87"/>
    </location>
</feature>
<reference evidence="4" key="1">
    <citation type="submission" date="2012-12" db="EMBL/GenBank/DDBJ databases">
        <authorList>
            <person name="Hellsten U."/>
            <person name="Grimwood J."/>
            <person name="Chapman J.A."/>
            <person name="Shapiro H."/>
            <person name="Aerts A."/>
            <person name="Otillar R.P."/>
            <person name="Terry A.Y."/>
            <person name="Boore J.L."/>
            <person name="Simakov O."/>
            <person name="Marletaz F."/>
            <person name="Cho S.-J."/>
            <person name="Edsinger-Gonzales E."/>
            <person name="Havlak P."/>
            <person name="Kuo D.-H."/>
            <person name="Larsson T."/>
            <person name="Lv J."/>
            <person name="Arendt D."/>
            <person name="Savage R."/>
            <person name="Osoegawa K."/>
            <person name="de Jong P."/>
            <person name="Lindberg D.R."/>
            <person name="Seaver E.C."/>
            <person name="Weisblat D.A."/>
            <person name="Putnam N.H."/>
            <person name="Grigoriev I.V."/>
            <person name="Rokhsar D.S."/>
        </authorList>
    </citation>
    <scope>NUCLEOTIDE SEQUENCE</scope>
</reference>
<dbReference type="InParanoid" id="T1FK09"/>
<gene>
    <name evidence="3" type="primary">20209158</name>
    <name evidence="2" type="ORF">HELRODRAFT_183676</name>
</gene>
<feature type="region of interest" description="Disordered" evidence="1">
    <location>
        <begin position="212"/>
        <end position="264"/>
    </location>
</feature>
<dbReference type="RefSeq" id="XP_009011510.1">
    <property type="nucleotide sequence ID" value="XM_009013262.1"/>
</dbReference>
<dbReference type="HOGENOM" id="CLU_1054780_0_0_1"/>
<evidence type="ECO:0000313" key="2">
    <source>
        <dbReference type="EMBL" id="ESO10398.1"/>
    </source>
</evidence>
<feature type="compositionally biased region" description="Basic and acidic residues" evidence="1">
    <location>
        <begin position="220"/>
        <end position="230"/>
    </location>
</feature>
<dbReference type="AlphaFoldDB" id="T1FK09"/>
<name>T1FK09_HELRO</name>
<reference evidence="2 4" key="2">
    <citation type="journal article" date="2013" name="Nature">
        <title>Insights into bilaterian evolution from three spiralian genomes.</title>
        <authorList>
            <person name="Simakov O."/>
            <person name="Marletaz F."/>
            <person name="Cho S.J."/>
            <person name="Edsinger-Gonzales E."/>
            <person name="Havlak P."/>
            <person name="Hellsten U."/>
            <person name="Kuo D.H."/>
            <person name="Larsson T."/>
            <person name="Lv J."/>
            <person name="Arendt D."/>
            <person name="Savage R."/>
            <person name="Osoegawa K."/>
            <person name="de Jong P."/>
            <person name="Grimwood J."/>
            <person name="Chapman J.A."/>
            <person name="Shapiro H."/>
            <person name="Aerts A."/>
            <person name="Otillar R.P."/>
            <person name="Terry A.Y."/>
            <person name="Boore J.L."/>
            <person name="Grigoriev I.V."/>
            <person name="Lindberg D.R."/>
            <person name="Seaver E.C."/>
            <person name="Weisblat D.A."/>
            <person name="Putnam N.H."/>
            <person name="Rokhsar D.S."/>
        </authorList>
    </citation>
    <scope>NUCLEOTIDE SEQUENCE</scope>
</reference>
<dbReference type="GeneID" id="20209158"/>
<evidence type="ECO:0000313" key="3">
    <source>
        <dbReference type="EnsemblMetazoa" id="HelroP183676"/>
    </source>
</evidence>